<dbReference type="RefSeq" id="WP_133765015.1">
    <property type="nucleotide sequence ID" value="NZ_BAAARP010000001.1"/>
</dbReference>
<accession>A0A4R7FRK8</accession>
<reference evidence="3 4" key="1">
    <citation type="submission" date="2019-03" db="EMBL/GenBank/DDBJ databases">
        <title>Genomic Encyclopedia of Archaeal and Bacterial Type Strains, Phase II (KMG-II): from individual species to whole genera.</title>
        <authorList>
            <person name="Goeker M."/>
        </authorList>
    </citation>
    <scope>NUCLEOTIDE SEQUENCE [LARGE SCALE GENOMIC DNA]</scope>
    <source>
        <strain evidence="3 4">DSM 24782</strain>
    </source>
</reference>
<feature type="transmembrane region" description="Helical" evidence="1">
    <location>
        <begin position="23"/>
        <end position="47"/>
    </location>
</feature>
<feature type="transmembrane region" description="Helical" evidence="1">
    <location>
        <begin position="150"/>
        <end position="170"/>
    </location>
</feature>
<feature type="domain" description="DUF1206" evidence="2">
    <location>
        <begin position="198"/>
        <end position="266"/>
    </location>
</feature>
<feature type="transmembrane region" description="Helical" evidence="1">
    <location>
        <begin position="241"/>
        <end position="262"/>
    </location>
</feature>
<evidence type="ECO:0000313" key="4">
    <source>
        <dbReference type="Proteomes" id="UP000295344"/>
    </source>
</evidence>
<feature type="domain" description="DUF1206" evidence="2">
    <location>
        <begin position="26"/>
        <end position="92"/>
    </location>
</feature>
<gene>
    <name evidence="3" type="ORF">CLV52_0835</name>
</gene>
<keyword evidence="1" id="KW-0812">Transmembrane</keyword>
<name>A0A4R7FRK8_9MICO</name>
<dbReference type="AlphaFoldDB" id="A0A4R7FRK8"/>
<sequence length="269" mass="27412">MSATTRARSAAGSARTSPVLRGLARAGFVASAAIHIALGLLALRVALHQSARSDQSGAIQEVGKLPGGPVLLWVMTVGLFGLALWLVLAAVFAVGAQDSKRWSRILQNAGKAAAYAALAFTALAFARGSSSDSRTATESASSDVLKMPGGQVLLVLVGLIATGVGVYMIVKGARRGFRKDLAMPSGTAGTVVSALAIVGYVAKGIAVVAVGVLFIVAAVTLDPGRASGLDGGLRALTSIPFGRILLVLIAIGLVAFGIYTFVRARYARL</sequence>
<dbReference type="InterPro" id="IPR009597">
    <property type="entry name" value="DUF1206"/>
</dbReference>
<keyword evidence="4" id="KW-1185">Reference proteome</keyword>
<feature type="transmembrane region" description="Helical" evidence="1">
    <location>
        <begin position="112"/>
        <end position="130"/>
    </location>
</feature>
<dbReference type="Pfam" id="PF06724">
    <property type="entry name" value="DUF1206"/>
    <property type="match status" value="3"/>
</dbReference>
<evidence type="ECO:0000259" key="2">
    <source>
        <dbReference type="Pfam" id="PF06724"/>
    </source>
</evidence>
<keyword evidence="1" id="KW-0472">Membrane</keyword>
<dbReference type="OrthoDB" id="4552598at2"/>
<feature type="transmembrane region" description="Helical" evidence="1">
    <location>
        <begin position="191"/>
        <end position="221"/>
    </location>
</feature>
<comment type="caution">
    <text evidence="3">The sequence shown here is derived from an EMBL/GenBank/DDBJ whole genome shotgun (WGS) entry which is preliminary data.</text>
</comment>
<keyword evidence="1" id="KW-1133">Transmembrane helix</keyword>
<feature type="domain" description="DUF1206" evidence="2">
    <location>
        <begin position="109"/>
        <end position="175"/>
    </location>
</feature>
<evidence type="ECO:0000313" key="3">
    <source>
        <dbReference type="EMBL" id="TDS80279.1"/>
    </source>
</evidence>
<evidence type="ECO:0000256" key="1">
    <source>
        <dbReference type="SAM" id="Phobius"/>
    </source>
</evidence>
<feature type="transmembrane region" description="Helical" evidence="1">
    <location>
        <begin position="70"/>
        <end position="92"/>
    </location>
</feature>
<organism evidence="3 4">
    <name type="scientific">Amnibacterium kyonggiense</name>
    <dbReference type="NCBI Taxonomy" id="595671"/>
    <lineage>
        <taxon>Bacteria</taxon>
        <taxon>Bacillati</taxon>
        <taxon>Actinomycetota</taxon>
        <taxon>Actinomycetes</taxon>
        <taxon>Micrococcales</taxon>
        <taxon>Microbacteriaceae</taxon>
        <taxon>Amnibacterium</taxon>
    </lineage>
</organism>
<proteinExistence type="predicted"/>
<dbReference type="Proteomes" id="UP000295344">
    <property type="component" value="Unassembled WGS sequence"/>
</dbReference>
<protein>
    <submittedName>
        <fullName evidence="3">Uncharacterized protein DUF1206</fullName>
    </submittedName>
</protein>
<dbReference type="EMBL" id="SOAM01000001">
    <property type="protein sequence ID" value="TDS80279.1"/>
    <property type="molecule type" value="Genomic_DNA"/>
</dbReference>